<dbReference type="Gene3D" id="3.40.50.410">
    <property type="entry name" value="von Willebrand factor, type A domain"/>
    <property type="match status" value="1"/>
</dbReference>
<evidence type="ECO:0000256" key="1">
    <source>
        <dbReference type="SAM" id="MobiDB-lite"/>
    </source>
</evidence>
<proteinExistence type="predicted"/>
<protein>
    <recommendedName>
        <fullName evidence="2">VWFA domain-containing protein</fullName>
    </recommendedName>
</protein>
<gene>
    <name evidence="3" type="ORF">F4692_002228</name>
</gene>
<dbReference type="InterPro" id="IPR028087">
    <property type="entry name" value="Tad_N"/>
</dbReference>
<dbReference type="Proteomes" id="UP000549911">
    <property type="component" value="Unassembled WGS sequence"/>
</dbReference>
<reference evidence="3 4" key="2">
    <citation type="submission" date="2020-08" db="EMBL/GenBank/DDBJ databases">
        <title>The Agave Microbiome: Exploring the role of microbial communities in plant adaptations to desert environments.</title>
        <authorList>
            <person name="Partida-Martinez L.P."/>
        </authorList>
    </citation>
    <scope>NUCLEOTIDE SEQUENCE [LARGE SCALE GENOMIC DNA]</scope>
    <source>
        <strain evidence="3 4">AT2.17</strain>
    </source>
</reference>
<dbReference type="Pfam" id="PF13400">
    <property type="entry name" value="Tad"/>
    <property type="match status" value="1"/>
</dbReference>
<dbReference type="PROSITE" id="PS50234">
    <property type="entry name" value="VWFA"/>
    <property type="match status" value="1"/>
</dbReference>
<reference evidence="3 4" key="1">
    <citation type="submission" date="2020-07" db="EMBL/GenBank/DDBJ databases">
        <authorList>
            <person name="Partida-Martinez L."/>
            <person name="Huntemann M."/>
            <person name="Clum A."/>
            <person name="Wang J."/>
            <person name="Palaniappan K."/>
            <person name="Ritter S."/>
            <person name="Chen I.-M."/>
            <person name="Stamatis D."/>
            <person name="Reddy T."/>
            <person name="O'Malley R."/>
            <person name="Daum C."/>
            <person name="Shapiro N."/>
            <person name="Ivanova N."/>
            <person name="Kyrpides N."/>
            <person name="Woyke T."/>
        </authorList>
    </citation>
    <scope>NUCLEOTIDE SEQUENCE [LARGE SCALE GENOMIC DNA]</scope>
    <source>
        <strain evidence="3 4">AT2.17</strain>
    </source>
</reference>
<dbReference type="SUPFAM" id="SSF53300">
    <property type="entry name" value="vWA-like"/>
    <property type="match status" value="1"/>
</dbReference>
<keyword evidence="4" id="KW-1185">Reference proteome</keyword>
<dbReference type="RefSeq" id="WP_179619690.1">
    <property type="nucleotide sequence ID" value="NZ_JACCBW010000002.1"/>
</dbReference>
<evidence type="ECO:0000313" key="3">
    <source>
        <dbReference type="EMBL" id="NYE37095.1"/>
    </source>
</evidence>
<name>A0A7Y9H3B0_9ACTN</name>
<accession>A0A7Y9H3B0</accession>
<evidence type="ECO:0000313" key="4">
    <source>
        <dbReference type="Proteomes" id="UP000549911"/>
    </source>
</evidence>
<dbReference type="AlphaFoldDB" id="A0A7Y9H3B0"/>
<dbReference type="EMBL" id="JACCBW010000002">
    <property type="protein sequence ID" value="NYE37095.1"/>
    <property type="molecule type" value="Genomic_DNA"/>
</dbReference>
<dbReference type="InterPro" id="IPR036465">
    <property type="entry name" value="vWFA_dom_sf"/>
</dbReference>
<feature type="compositionally biased region" description="Low complexity" evidence="1">
    <location>
        <begin position="326"/>
        <end position="341"/>
    </location>
</feature>
<feature type="region of interest" description="Disordered" evidence="1">
    <location>
        <begin position="323"/>
        <end position="353"/>
    </location>
</feature>
<sequence>MTKPFRRARRERDEDGAMALMVALMAVVLFFAGAIAVDISALAMERQQLHDNIDVAAHAGAYELPNNGTGAMTKAREMALLLDPDLSPETDLWCIVASTGSAKAVRVEQIPATCNPGAAPYTAASYPGLRCDTVICAIPCFPAQGDKCNSMRVSDEKAVPFGFASIGDWLRTRGANDRREGTTGSVTTVACKGSCGNETPNPLDVVVMADRTASMEYADREAMKQAILSMLKVMTPSMHYVSFGTLHKSRTSSFTPKTSTYGPQKDDFIVTSCLTGCTVAQEKAADSSTLRNYNGHWDGTGDTNNDGRCYTEASTKATPSTNTVINTYNYTPTTGTPTSTSRPKPGFGSQTDVKAGTWTPVPFSKDYLATVASPTTVATLNNASALVDGISCLPQSIAAEYGTHLASALKGGVARLLDGTTASMTPRPGTPRKVLVFETDGMPDESGFTTAGFGDTALGSGDLSAGTQSATRGPQGCANLVRVAELAKEKDITIITIAFGDAATQSCVKGSPSSGRKVRDVLAEVASPDPNTGNASTANSCQGADIAKENTDGDFFFCAADGSSLANIFTTAITQVTSGIKFVKMPPAP</sequence>
<dbReference type="InterPro" id="IPR002035">
    <property type="entry name" value="VWF_A"/>
</dbReference>
<evidence type="ECO:0000259" key="2">
    <source>
        <dbReference type="PROSITE" id="PS50234"/>
    </source>
</evidence>
<comment type="caution">
    <text evidence="3">The sequence shown here is derived from an EMBL/GenBank/DDBJ whole genome shotgun (WGS) entry which is preliminary data.</text>
</comment>
<organism evidence="3 4">
    <name type="scientific">Nocardioides cavernae</name>
    <dbReference type="NCBI Taxonomy" id="1921566"/>
    <lineage>
        <taxon>Bacteria</taxon>
        <taxon>Bacillati</taxon>
        <taxon>Actinomycetota</taxon>
        <taxon>Actinomycetes</taxon>
        <taxon>Propionibacteriales</taxon>
        <taxon>Nocardioidaceae</taxon>
        <taxon>Nocardioides</taxon>
    </lineage>
</organism>
<feature type="domain" description="VWFA" evidence="2">
    <location>
        <begin position="361"/>
        <end position="573"/>
    </location>
</feature>